<sequence length="234" mass="26552">MVLRGVPMSQIDLQKLTKKNQEFVHIATQQFIKDGKTDAEIQTIFEEVIPQILEEQSKGTTARSLYGAPTHWAHSFTVKEQYEKEHPKENDDPKLMIMDSALFITSLFALVSALTTFFAADQAFGYGLITLLLVGLVGGFAFYLMYYFVYQYYGPDMDRSQRPPFWKSVLVILASMFLWLLVFFATSFLPASLNPVLDPLPLAIIGAALLALRFYLKKRLNIRSASAGPTRYQE</sequence>
<accession>A0A0H2UN91</accession>
<protein>
    <submittedName>
        <fullName evidence="2">Uncharacterized protein</fullName>
    </submittedName>
</protein>
<dbReference type="PIRSF" id="PIRSF033111">
    <property type="entry name" value="UCP033111"/>
    <property type="match status" value="1"/>
</dbReference>
<keyword evidence="3" id="KW-1185">Reference proteome</keyword>
<feature type="transmembrane region" description="Helical" evidence="1">
    <location>
        <begin position="101"/>
        <end position="120"/>
    </location>
</feature>
<comment type="interaction">
    <interactant intactId="EBI-6472199">
        <id>A0A0H2UN91</id>
    </interactant>
    <interactant intactId="EBI-6474149">
        <id>A0A0H2UQZ2</id>
        <label>SP_1505</label>
    </interactant>
    <organismsDiffer>false</organismsDiffer>
    <experiments>2</experiments>
</comment>
<dbReference type="PhylomeDB" id="A0A0H2UN91"/>
<feature type="transmembrane region" description="Helical" evidence="1">
    <location>
        <begin position="126"/>
        <end position="149"/>
    </location>
</feature>
<dbReference type="PaxDb" id="170187-SP_0184"/>
<keyword evidence="1" id="KW-0812">Transmembrane</keyword>
<dbReference type="EnsemblBacteria" id="AAK74365">
    <property type="protein sequence ID" value="AAK74365"/>
    <property type="gene ID" value="SP_0184"/>
</dbReference>
<gene>
    <name evidence="2" type="ordered locus">SP_0184</name>
</gene>
<dbReference type="eggNOG" id="COG4858">
    <property type="taxonomic scope" value="Bacteria"/>
</dbReference>
<dbReference type="AlphaFoldDB" id="A0A0H2UN91"/>
<name>A0A0H2UN91_STRPN</name>
<dbReference type="IntAct" id="A0A0H2UN91">
    <property type="interactions" value="2"/>
</dbReference>
<evidence type="ECO:0000313" key="2">
    <source>
        <dbReference type="EMBL" id="AAK74365.1"/>
    </source>
</evidence>
<feature type="transmembrane region" description="Helical" evidence="1">
    <location>
        <begin position="199"/>
        <end position="216"/>
    </location>
</feature>
<keyword evidence="1" id="KW-0472">Membrane</keyword>
<feature type="transmembrane region" description="Helical" evidence="1">
    <location>
        <begin position="169"/>
        <end position="193"/>
    </location>
</feature>
<dbReference type="Proteomes" id="UP000000585">
    <property type="component" value="Chromosome"/>
</dbReference>
<evidence type="ECO:0000313" key="3">
    <source>
        <dbReference type="Proteomes" id="UP000000585"/>
    </source>
</evidence>
<reference evidence="2 3" key="1">
    <citation type="journal article" date="2001" name="Science">
        <title>Complete genome sequence of a virulent isolate of Streptococcus pneumoniae.</title>
        <authorList>
            <person name="Tettelin H."/>
            <person name="Nelson K.E."/>
            <person name="Paulsen I.T."/>
            <person name="Eisen J.A."/>
            <person name="Read T.D."/>
            <person name="Peterson S."/>
            <person name="Heidelberg J."/>
            <person name="DeBoy R.T."/>
            <person name="Haft D.H."/>
            <person name="Dodson R.J."/>
            <person name="Durkin A.S."/>
            <person name="Gwinn M."/>
            <person name="Kolonay J.F."/>
            <person name="Nelson W.C."/>
            <person name="Peterson J.D."/>
            <person name="Umayam L.A."/>
            <person name="White O."/>
            <person name="Salzberg S.L."/>
            <person name="Lewis M.R."/>
            <person name="Radune D."/>
            <person name="Holtzapple E."/>
            <person name="Khouri H."/>
            <person name="Wolf A.M."/>
            <person name="Utterback T.R."/>
            <person name="Hansen C.L."/>
            <person name="McDonald L.A."/>
            <person name="Feldblyum T.V."/>
            <person name="Angiuoli S."/>
            <person name="Dickinson T."/>
            <person name="Hickey E.K."/>
            <person name="Holt I.E."/>
            <person name="Loftus B.J."/>
            <person name="Yang F."/>
            <person name="Smith H.O."/>
            <person name="Venter J.C."/>
            <person name="Dougherty B.A."/>
            <person name="Morrison D.A."/>
            <person name="Hollingshead S.K."/>
            <person name="Fraser C.M."/>
        </authorList>
    </citation>
    <scope>NUCLEOTIDE SEQUENCE [LARGE SCALE GENOMIC DNA]</scope>
    <source>
        <strain evidence="3">ATCC BAA-334 / TIGR4</strain>
    </source>
</reference>
<dbReference type="KEGG" id="spn:SP_0184"/>
<comment type="interaction">
    <interactant intactId="EBI-6472199">
        <id>A0A0H2UN91</id>
    </interactant>
    <interactant intactId="EBI-6472196">
        <id>A0A0H2URZ0</id>
        <label>SP_2000</label>
    </interactant>
    <organismsDiffer>false</organismsDiffer>
    <experiments>3</experiments>
</comment>
<dbReference type="EMBL" id="AE005672">
    <property type="protein sequence ID" value="AAK74365.1"/>
    <property type="molecule type" value="Genomic_DNA"/>
</dbReference>
<organism evidence="2 3">
    <name type="scientific">Streptococcus pneumoniae serotype 4 (strain ATCC BAA-334 / TIGR4)</name>
    <dbReference type="NCBI Taxonomy" id="170187"/>
    <lineage>
        <taxon>Bacteria</taxon>
        <taxon>Bacillati</taxon>
        <taxon>Bacillota</taxon>
        <taxon>Bacilli</taxon>
        <taxon>Lactobacillales</taxon>
        <taxon>Streptococcaceae</taxon>
        <taxon>Streptococcus</taxon>
    </lineage>
</organism>
<evidence type="ECO:0000256" key="1">
    <source>
        <dbReference type="SAM" id="Phobius"/>
    </source>
</evidence>
<keyword evidence="1" id="KW-1133">Transmembrane helix</keyword>
<dbReference type="Pfam" id="PF06570">
    <property type="entry name" value="DUF1129"/>
    <property type="match status" value="1"/>
</dbReference>
<dbReference type="InterPro" id="IPR009214">
    <property type="entry name" value="DUF1129"/>
</dbReference>
<proteinExistence type="evidence at protein level"/>